<dbReference type="Gene3D" id="3.30.70.1520">
    <property type="entry name" value="Heterotetrameric sarcosine oxidase"/>
    <property type="match status" value="1"/>
</dbReference>
<dbReference type="Proteomes" id="UP001369736">
    <property type="component" value="Unassembled WGS sequence"/>
</dbReference>
<organism evidence="1 2">
    <name type="scientific">Actinomycetospora flava</name>
    <dbReference type="NCBI Taxonomy" id="3129232"/>
    <lineage>
        <taxon>Bacteria</taxon>
        <taxon>Bacillati</taxon>
        <taxon>Actinomycetota</taxon>
        <taxon>Actinomycetes</taxon>
        <taxon>Pseudonocardiales</taxon>
        <taxon>Pseudonocardiaceae</taxon>
        <taxon>Actinomycetospora</taxon>
    </lineage>
</organism>
<reference evidence="1 2" key="1">
    <citation type="submission" date="2024-03" db="EMBL/GenBank/DDBJ databases">
        <title>Actinomycetospora sp. OC33-EN07, a novel actinomycete isolated from wild orchid (Aerides multiflora).</title>
        <authorList>
            <person name="Suriyachadkun C."/>
        </authorList>
    </citation>
    <scope>NUCLEOTIDE SEQUENCE [LARGE SCALE GENOMIC DNA]</scope>
    <source>
        <strain evidence="1 2">OC33-EN07</strain>
    </source>
</reference>
<proteinExistence type="predicted"/>
<comment type="caution">
    <text evidence="1">The sequence shown here is derived from an EMBL/GenBank/DDBJ whole genome shotgun (WGS) entry which is preliminary data.</text>
</comment>
<gene>
    <name evidence="1" type="ORF">WCD58_06020</name>
</gene>
<dbReference type="Gene3D" id="3.30.1360.120">
    <property type="entry name" value="Probable tRNA modification gtpase trme, domain 1"/>
    <property type="match status" value="1"/>
</dbReference>
<name>A0ABU8M044_9PSEU</name>
<dbReference type="SUPFAM" id="SSF103025">
    <property type="entry name" value="Folate-binding domain"/>
    <property type="match status" value="1"/>
</dbReference>
<accession>A0ABU8M044</accession>
<evidence type="ECO:0000313" key="1">
    <source>
        <dbReference type="EMBL" id="MEJ2860702.1"/>
    </source>
</evidence>
<protein>
    <recommendedName>
        <fullName evidence="3">Aminomethyltransferase folate-binding domain-containing protein</fullName>
    </recommendedName>
</protein>
<sequence>MSDRTPPLARGPVAVDPGVVRDGWEVDARVATGPLTLSDESPLAKVHVRAPFDGASPAALGVGFGRAARADLGTGDVLVVGSGPGEWLVLGAPNTAGALRAAIEERLAGTGEFTTVLDLTHGRALLRLTGRDAATVLAAVCAIDLSDTVTPDGTALRSSLAAVVTDLVRDDQDQTASYLLHVERSSGQYLADALLDAGAPSRLEITGFRGLS</sequence>
<dbReference type="EMBL" id="JBBEGM010000001">
    <property type="protein sequence ID" value="MEJ2860702.1"/>
    <property type="molecule type" value="Genomic_DNA"/>
</dbReference>
<evidence type="ECO:0008006" key="3">
    <source>
        <dbReference type="Google" id="ProtNLM"/>
    </source>
</evidence>
<keyword evidence="2" id="KW-1185">Reference proteome</keyword>
<dbReference type="InterPro" id="IPR027266">
    <property type="entry name" value="TrmE/GcvT-like"/>
</dbReference>
<dbReference type="RefSeq" id="WP_337700503.1">
    <property type="nucleotide sequence ID" value="NZ_JBBEGM010000001.1"/>
</dbReference>
<evidence type="ECO:0000313" key="2">
    <source>
        <dbReference type="Proteomes" id="UP001369736"/>
    </source>
</evidence>